<dbReference type="SUPFAM" id="SSF49464">
    <property type="entry name" value="Carboxypeptidase regulatory domain-like"/>
    <property type="match status" value="3"/>
</dbReference>
<sequence>MDKYELGQSQMGSVTEQQQEIRLDLELEKNIYYDSSIIYGYINDLCENPIQNARVSFIDEDNKEIGAVYSSKQGFYIYMGVKQNSKIKIVVEKIGYKKMVSESLNIYSEAYEYNVYLEQAIIPDKTLISGHIVDEKDIPLANISMYLLKKTCYGGEIIYKVTISNIYGQFVFSRIPKGNYCIIVNNPKFKAYQEYIEIIETDKIFDINIKLIKRNTKTKISGQVKDKIGNPIPNALAILYRIEEDGRFVSVKYTMCDQEGKYSFADIPYANYVVKAK</sequence>
<gene>
    <name evidence="1" type="ORF">OW763_10300</name>
</gene>
<reference evidence="1" key="1">
    <citation type="submission" date="2022-12" db="EMBL/GenBank/DDBJ databases">
        <authorList>
            <person name="Wang J."/>
        </authorList>
    </citation>
    <scope>NUCLEOTIDE SEQUENCE</scope>
    <source>
        <strain evidence="1">HY-45-18</strain>
    </source>
</reference>
<accession>A0ABT4D263</accession>
<protein>
    <recommendedName>
        <fullName evidence="3">Carboxypeptidase regulatory-like domain-containing protein</fullName>
    </recommendedName>
</protein>
<organism evidence="1 2">
    <name type="scientific">Clostridium aestuarii</name>
    <dbReference type="NCBI Taxonomy" id="338193"/>
    <lineage>
        <taxon>Bacteria</taxon>
        <taxon>Bacillati</taxon>
        <taxon>Bacillota</taxon>
        <taxon>Clostridia</taxon>
        <taxon>Eubacteriales</taxon>
        <taxon>Clostridiaceae</taxon>
        <taxon>Clostridium</taxon>
    </lineage>
</organism>
<evidence type="ECO:0008006" key="3">
    <source>
        <dbReference type="Google" id="ProtNLM"/>
    </source>
</evidence>
<name>A0ABT4D263_9CLOT</name>
<evidence type="ECO:0000313" key="1">
    <source>
        <dbReference type="EMBL" id="MCY6484732.1"/>
    </source>
</evidence>
<dbReference type="EMBL" id="JAPQER010000003">
    <property type="protein sequence ID" value="MCY6484732.1"/>
    <property type="molecule type" value="Genomic_DNA"/>
</dbReference>
<evidence type="ECO:0000313" key="2">
    <source>
        <dbReference type="Proteomes" id="UP001078443"/>
    </source>
</evidence>
<dbReference type="InterPro" id="IPR008969">
    <property type="entry name" value="CarboxyPept-like_regulatory"/>
</dbReference>
<keyword evidence="2" id="KW-1185">Reference proteome</keyword>
<proteinExistence type="predicted"/>
<dbReference type="RefSeq" id="WP_268041036.1">
    <property type="nucleotide sequence ID" value="NZ_JAPQER010000003.1"/>
</dbReference>
<dbReference type="Proteomes" id="UP001078443">
    <property type="component" value="Unassembled WGS sequence"/>
</dbReference>
<comment type="caution">
    <text evidence="1">The sequence shown here is derived from an EMBL/GenBank/DDBJ whole genome shotgun (WGS) entry which is preliminary data.</text>
</comment>